<dbReference type="PANTHER" id="PTHR37422:SF13">
    <property type="entry name" value="LIPOPOLYSACCHARIDE BIOSYNTHESIS PROTEIN PA4999-RELATED"/>
    <property type="match status" value="1"/>
</dbReference>
<dbReference type="KEGG" id="acom:CEW83_17805"/>
<dbReference type="InterPro" id="IPR051533">
    <property type="entry name" value="WaaL-like"/>
</dbReference>
<keyword evidence="4 5" id="KW-0472">Membrane</keyword>
<evidence type="ECO:0000256" key="2">
    <source>
        <dbReference type="ARBA" id="ARBA00022692"/>
    </source>
</evidence>
<dbReference type="GO" id="GO:0016874">
    <property type="term" value="F:ligase activity"/>
    <property type="evidence" value="ECO:0007669"/>
    <property type="project" value="UniProtKB-KW"/>
</dbReference>
<feature type="domain" description="O-antigen ligase-related" evidence="6">
    <location>
        <begin position="203"/>
        <end position="328"/>
    </location>
</feature>
<evidence type="ECO:0000256" key="4">
    <source>
        <dbReference type="ARBA" id="ARBA00023136"/>
    </source>
</evidence>
<keyword evidence="3 5" id="KW-1133">Transmembrane helix</keyword>
<evidence type="ECO:0000256" key="5">
    <source>
        <dbReference type="SAM" id="Phobius"/>
    </source>
</evidence>
<feature type="transmembrane region" description="Helical" evidence="5">
    <location>
        <begin position="133"/>
        <end position="155"/>
    </location>
</feature>
<reference evidence="7 8" key="1">
    <citation type="submission" date="2017-06" db="EMBL/GenBank/DDBJ databases">
        <title>Azoarcus.</title>
        <authorList>
            <person name="Woo J.-H."/>
            <person name="Kim H.-S."/>
        </authorList>
    </citation>
    <scope>NUCLEOTIDE SEQUENCE [LARGE SCALE GENOMIC DNA]</scope>
    <source>
        <strain evidence="7 8">TSPY31</strain>
    </source>
</reference>
<feature type="transmembrane region" description="Helical" evidence="5">
    <location>
        <begin position="47"/>
        <end position="67"/>
    </location>
</feature>
<evidence type="ECO:0000256" key="3">
    <source>
        <dbReference type="ARBA" id="ARBA00022989"/>
    </source>
</evidence>
<feature type="transmembrane region" description="Helical" evidence="5">
    <location>
        <begin position="315"/>
        <end position="338"/>
    </location>
</feature>
<dbReference type="GO" id="GO:0016020">
    <property type="term" value="C:membrane"/>
    <property type="evidence" value="ECO:0007669"/>
    <property type="project" value="UniProtKB-SubCell"/>
</dbReference>
<evidence type="ECO:0000259" key="6">
    <source>
        <dbReference type="Pfam" id="PF04932"/>
    </source>
</evidence>
<feature type="transmembrane region" description="Helical" evidence="5">
    <location>
        <begin position="240"/>
        <end position="257"/>
    </location>
</feature>
<feature type="transmembrane region" description="Helical" evidence="5">
    <location>
        <begin position="345"/>
        <end position="363"/>
    </location>
</feature>
<keyword evidence="8" id="KW-1185">Reference proteome</keyword>
<name>A0A2U8GTX1_9RHOO</name>
<dbReference type="Proteomes" id="UP000244930">
    <property type="component" value="Chromosome"/>
</dbReference>
<feature type="transmembrane region" description="Helical" evidence="5">
    <location>
        <begin position="167"/>
        <end position="188"/>
    </location>
</feature>
<feature type="transmembrane region" description="Helical" evidence="5">
    <location>
        <begin position="375"/>
        <end position="392"/>
    </location>
</feature>
<sequence>MKTQKLGGAAGYPAWRARINDHLTNWVLPLGILLLLTSMMWAGEKRLFQQLFYVFLALPAFVLALNCRDLAAALLRSPVFIAFLCFAAYFSISISWSGTDESVLSLLKRPLYVLCLFFAFAGVAFHRPDRLTAVLRLSSIIAVVAASVQLAFFLLSDDGARLAGYGALHNPLLTSHVFGFFLVLWIAYWIHHRRFFLPVAMIAVAVLGALILATGSRTPLLALSATILWLGLMTGDRRGVIAFSILVLAGGIIAVLWPEAIAQRGLSYRPQIWAEAIRQALEFPTFGHGYNHALRIQVEGINYAFSDPHNMTLSVFYRGGALGLVFWAALFASALFVSWKNRKDVMIFAFSATIVYGLVASMTEGGSFLSRPKEHWFLLWIPFALLTAATLRRRENEGTGGRC</sequence>
<feature type="transmembrane region" description="Helical" evidence="5">
    <location>
        <begin position="195"/>
        <end position="213"/>
    </location>
</feature>
<protein>
    <submittedName>
        <fullName evidence="7">Ligase</fullName>
    </submittedName>
</protein>
<dbReference type="Pfam" id="PF04932">
    <property type="entry name" value="Wzy_C"/>
    <property type="match status" value="1"/>
</dbReference>
<keyword evidence="7" id="KW-0436">Ligase</keyword>
<accession>A0A2U8GTX1</accession>
<feature type="transmembrane region" description="Helical" evidence="5">
    <location>
        <begin position="110"/>
        <end position="126"/>
    </location>
</feature>
<comment type="subcellular location">
    <subcellularLocation>
        <location evidence="1">Membrane</location>
        <topology evidence="1">Multi-pass membrane protein</topology>
    </subcellularLocation>
</comment>
<dbReference type="PANTHER" id="PTHR37422">
    <property type="entry name" value="TEICHURONIC ACID BIOSYNTHESIS PROTEIN TUAE"/>
    <property type="match status" value="1"/>
</dbReference>
<gene>
    <name evidence="7" type="ORF">CEW83_17805</name>
</gene>
<keyword evidence="2 5" id="KW-0812">Transmembrane</keyword>
<feature type="transmembrane region" description="Helical" evidence="5">
    <location>
        <begin position="79"/>
        <end position="98"/>
    </location>
</feature>
<evidence type="ECO:0000313" key="8">
    <source>
        <dbReference type="Proteomes" id="UP000244930"/>
    </source>
</evidence>
<evidence type="ECO:0000313" key="7">
    <source>
        <dbReference type="EMBL" id="AWI76850.1"/>
    </source>
</evidence>
<dbReference type="InterPro" id="IPR007016">
    <property type="entry name" value="O-antigen_ligase-rel_domated"/>
</dbReference>
<feature type="transmembrane region" description="Helical" evidence="5">
    <location>
        <begin position="23"/>
        <end position="41"/>
    </location>
</feature>
<dbReference type="EMBL" id="CP022187">
    <property type="protein sequence ID" value="AWI76850.1"/>
    <property type="molecule type" value="Genomic_DNA"/>
</dbReference>
<dbReference type="AlphaFoldDB" id="A0A2U8GTX1"/>
<evidence type="ECO:0000256" key="1">
    <source>
        <dbReference type="ARBA" id="ARBA00004141"/>
    </source>
</evidence>
<organism evidence="7 8">
    <name type="scientific">Parazoarcus communis</name>
    <dbReference type="NCBI Taxonomy" id="41977"/>
    <lineage>
        <taxon>Bacteria</taxon>
        <taxon>Pseudomonadati</taxon>
        <taxon>Pseudomonadota</taxon>
        <taxon>Betaproteobacteria</taxon>
        <taxon>Rhodocyclales</taxon>
        <taxon>Zoogloeaceae</taxon>
        <taxon>Parazoarcus</taxon>
    </lineage>
</organism>
<proteinExistence type="predicted"/>